<dbReference type="SUPFAM" id="SSF53474">
    <property type="entry name" value="alpha/beta-Hydrolases"/>
    <property type="match status" value="1"/>
</dbReference>
<protein>
    <submittedName>
        <fullName evidence="2">Uncharacterized protein</fullName>
    </submittedName>
</protein>
<keyword evidence="3" id="KW-1185">Reference proteome</keyword>
<evidence type="ECO:0000256" key="1">
    <source>
        <dbReference type="ARBA" id="ARBA00009431"/>
    </source>
</evidence>
<dbReference type="InterPro" id="IPR029058">
    <property type="entry name" value="AB_hydrolase_fold"/>
</dbReference>
<dbReference type="Gene3D" id="3.40.50.11320">
    <property type="match status" value="1"/>
</dbReference>
<dbReference type="GO" id="GO:0006508">
    <property type="term" value="P:proteolysis"/>
    <property type="evidence" value="ECO:0007669"/>
    <property type="project" value="InterPro"/>
</dbReference>
<evidence type="ECO:0000313" key="2">
    <source>
        <dbReference type="EMBL" id="KAJ0214262.1"/>
    </source>
</evidence>
<gene>
    <name evidence="2" type="ORF">LSAT_V11C400212610</name>
</gene>
<accession>A0A9R1XNW7</accession>
<dbReference type="AlphaFoldDB" id="A0A9R1XNW7"/>
<evidence type="ECO:0000313" key="3">
    <source>
        <dbReference type="Proteomes" id="UP000235145"/>
    </source>
</evidence>
<dbReference type="Proteomes" id="UP000235145">
    <property type="component" value="Unassembled WGS sequence"/>
</dbReference>
<sequence>MFIGDHDTTVPYLSTLNWIKSLNLSIIDGWRPWFVEEQIVGLVKFSLIHREIFKPPIQLSIFHYKGHTAPEYKPKESLNMFTKWLSNEVL</sequence>
<proteinExistence type="inferred from homology"/>
<comment type="similarity">
    <text evidence="1">Belongs to the peptidase S10 family.</text>
</comment>
<dbReference type="GO" id="GO:0004185">
    <property type="term" value="F:serine-type carboxypeptidase activity"/>
    <property type="evidence" value="ECO:0007669"/>
    <property type="project" value="InterPro"/>
</dbReference>
<dbReference type="Pfam" id="PF00450">
    <property type="entry name" value="Peptidase_S10"/>
    <property type="match status" value="1"/>
</dbReference>
<reference evidence="2 3" key="1">
    <citation type="journal article" date="2017" name="Nat. Commun.">
        <title>Genome assembly with in vitro proximity ligation data and whole-genome triplication in lettuce.</title>
        <authorList>
            <person name="Reyes-Chin-Wo S."/>
            <person name="Wang Z."/>
            <person name="Yang X."/>
            <person name="Kozik A."/>
            <person name="Arikit S."/>
            <person name="Song C."/>
            <person name="Xia L."/>
            <person name="Froenicke L."/>
            <person name="Lavelle D.O."/>
            <person name="Truco M.J."/>
            <person name="Xia R."/>
            <person name="Zhu S."/>
            <person name="Xu C."/>
            <person name="Xu H."/>
            <person name="Xu X."/>
            <person name="Cox K."/>
            <person name="Korf I."/>
            <person name="Meyers B.C."/>
            <person name="Michelmore R.W."/>
        </authorList>
    </citation>
    <scope>NUCLEOTIDE SEQUENCE [LARGE SCALE GENOMIC DNA]</scope>
    <source>
        <strain evidence="3">cv. Salinas</strain>
        <tissue evidence="2">Seedlings</tissue>
    </source>
</reference>
<comment type="caution">
    <text evidence="2">The sequence shown here is derived from an EMBL/GenBank/DDBJ whole genome shotgun (WGS) entry which is preliminary data.</text>
</comment>
<organism evidence="2 3">
    <name type="scientific">Lactuca sativa</name>
    <name type="common">Garden lettuce</name>
    <dbReference type="NCBI Taxonomy" id="4236"/>
    <lineage>
        <taxon>Eukaryota</taxon>
        <taxon>Viridiplantae</taxon>
        <taxon>Streptophyta</taxon>
        <taxon>Embryophyta</taxon>
        <taxon>Tracheophyta</taxon>
        <taxon>Spermatophyta</taxon>
        <taxon>Magnoliopsida</taxon>
        <taxon>eudicotyledons</taxon>
        <taxon>Gunneridae</taxon>
        <taxon>Pentapetalae</taxon>
        <taxon>asterids</taxon>
        <taxon>campanulids</taxon>
        <taxon>Asterales</taxon>
        <taxon>Asteraceae</taxon>
        <taxon>Cichorioideae</taxon>
        <taxon>Cichorieae</taxon>
        <taxon>Lactucinae</taxon>
        <taxon>Lactuca</taxon>
    </lineage>
</organism>
<name>A0A9R1XNW7_LACSA</name>
<dbReference type="InterPro" id="IPR001563">
    <property type="entry name" value="Peptidase_S10"/>
</dbReference>
<dbReference type="EMBL" id="NBSK02000004">
    <property type="protein sequence ID" value="KAJ0214262.1"/>
    <property type="molecule type" value="Genomic_DNA"/>
</dbReference>